<gene>
    <name evidence="2" type="ORF">PG993_006913</name>
</gene>
<evidence type="ECO:0000256" key="1">
    <source>
        <dbReference type="SAM" id="MobiDB-lite"/>
    </source>
</evidence>
<comment type="caution">
    <text evidence="2">The sequence shown here is derived from an EMBL/GenBank/DDBJ whole genome shotgun (WGS) entry which is preliminary data.</text>
</comment>
<feature type="compositionally biased region" description="Polar residues" evidence="1">
    <location>
        <begin position="21"/>
        <end position="42"/>
    </location>
</feature>
<proteinExistence type="predicted"/>
<evidence type="ECO:0000313" key="3">
    <source>
        <dbReference type="Proteomes" id="UP001444661"/>
    </source>
</evidence>
<dbReference type="EMBL" id="JAQQWK010000006">
    <property type="protein sequence ID" value="KAK8038502.1"/>
    <property type="molecule type" value="Genomic_DNA"/>
</dbReference>
<feature type="compositionally biased region" description="Basic and acidic residues" evidence="1">
    <location>
        <begin position="1"/>
        <end position="12"/>
    </location>
</feature>
<keyword evidence="3" id="KW-1185">Reference proteome</keyword>
<name>A0ABR1SW09_9PEZI</name>
<evidence type="ECO:0000313" key="2">
    <source>
        <dbReference type="EMBL" id="KAK8038502.1"/>
    </source>
</evidence>
<dbReference type="Proteomes" id="UP001444661">
    <property type="component" value="Unassembled WGS sequence"/>
</dbReference>
<organism evidence="2 3">
    <name type="scientific">Apiospora rasikravindrae</name>
    <dbReference type="NCBI Taxonomy" id="990691"/>
    <lineage>
        <taxon>Eukaryota</taxon>
        <taxon>Fungi</taxon>
        <taxon>Dikarya</taxon>
        <taxon>Ascomycota</taxon>
        <taxon>Pezizomycotina</taxon>
        <taxon>Sordariomycetes</taxon>
        <taxon>Xylariomycetidae</taxon>
        <taxon>Amphisphaeriales</taxon>
        <taxon>Apiosporaceae</taxon>
        <taxon>Apiospora</taxon>
    </lineage>
</organism>
<accession>A0ABR1SW09</accession>
<feature type="region of interest" description="Disordered" evidence="1">
    <location>
        <begin position="1"/>
        <end position="68"/>
    </location>
</feature>
<sequence>MPTLIHDSEPHSKPSHFVADNTRSPSKSSMSRKNVNSYMNSKNGGGDPVTALSLRPSSSDSVADRRAKVEREMTASLAVLSKMH</sequence>
<protein>
    <submittedName>
        <fullName evidence="2">Uncharacterized protein</fullName>
    </submittedName>
</protein>
<reference evidence="2 3" key="1">
    <citation type="submission" date="2023-01" db="EMBL/GenBank/DDBJ databases">
        <title>Analysis of 21 Apiospora genomes using comparative genomics revels a genus with tremendous synthesis potential of carbohydrate active enzymes and secondary metabolites.</title>
        <authorList>
            <person name="Sorensen T."/>
        </authorList>
    </citation>
    <scope>NUCLEOTIDE SEQUENCE [LARGE SCALE GENOMIC DNA]</scope>
    <source>
        <strain evidence="2 3">CBS 33761</strain>
    </source>
</reference>